<dbReference type="PROSITE" id="PS51677">
    <property type="entry name" value="NODB"/>
    <property type="match status" value="1"/>
</dbReference>
<evidence type="ECO:0000313" key="5">
    <source>
        <dbReference type="Proteomes" id="UP000748752"/>
    </source>
</evidence>
<keyword evidence="5" id="KW-1185">Reference proteome</keyword>
<protein>
    <recommendedName>
        <fullName evidence="3">NodB homology domain-containing protein</fullName>
    </recommendedName>
</protein>
<evidence type="ECO:0000256" key="2">
    <source>
        <dbReference type="ARBA" id="ARBA00022729"/>
    </source>
</evidence>
<dbReference type="CDD" id="cd10918">
    <property type="entry name" value="CE4_NodB_like_5s_6s"/>
    <property type="match status" value="1"/>
</dbReference>
<reference evidence="4 5" key="1">
    <citation type="journal article" date="2020" name="Microorganisms">
        <title>Osmotic Adaptation and Compatible Solute Biosynthesis of Phototrophic Bacteria as Revealed from Genome Analyses.</title>
        <authorList>
            <person name="Imhoff J.F."/>
            <person name="Rahn T."/>
            <person name="Kunzel S."/>
            <person name="Keller A."/>
            <person name="Neulinger S.C."/>
        </authorList>
    </citation>
    <scope>NUCLEOTIDE SEQUENCE [LARGE SCALE GENOMIC DNA]</scope>
    <source>
        <strain evidence="4 5">DSM 6210</strain>
    </source>
</reference>
<dbReference type="Proteomes" id="UP000748752">
    <property type="component" value="Unassembled WGS sequence"/>
</dbReference>
<dbReference type="InterPro" id="IPR002509">
    <property type="entry name" value="NODB_dom"/>
</dbReference>
<feature type="domain" description="NodB homology" evidence="3">
    <location>
        <begin position="81"/>
        <end position="313"/>
    </location>
</feature>
<proteinExistence type="predicted"/>
<dbReference type="RefSeq" id="WP_200238807.1">
    <property type="nucleotide sequence ID" value="NZ_NRRV01000034.1"/>
</dbReference>
<keyword evidence="2" id="KW-0732">Signal</keyword>
<dbReference type="Pfam" id="PF01522">
    <property type="entry name" value="Polysacc_deac_1"/>
    <property type="match status" value="1"/>
</dbReference>
<organism evidence="4 5">
    <name type="scientific">Thiohalocapsa halophila</name>
    <dbReference type="NCBI Taxonomy" id="69359"/>
    <lineage>
        <taxon>Bacteria</taxon>
        <taxon>Pseudomonadati</taxon>
        <taxon>Pseudomonadota</taxon>
        <taxon>Gammaproteobacteria</taxon>
        <taxon>Chromatiales</taxon>
        <taxon>Chromatiaceae</taxon>
        <taxon>Thiohalocapsa</taxon>
    </lineage>
</organism>
<evidence type="ECO:0000313" key="4">
    <source>
        <dbReference type="EMBL" id="MBK1631880.1"/>
    </source>
</evidence>
<sequence>MASPFSLERFRGLKGLFRKPKHAFDGPRGFCLGFHSISDTPISSIGRPGVVTSPADFRSLIEEAARMAEPVSLAESRFPDAWFAVTFDDGFADNLTEALPILEELGIPATVSPTVGFIEREVIPYEVVLARALNADPAGVSRSLSANAINGDKIAAYEAIRKEYKFRSWKDRAELVANLGLDDRARQSVFDLYLTKAQLKELSQHPRITIGSHGMSHICMSCVPAEVARVEMEHSKQYIEDLTRVPCEIFVLPYGDPVNSRNSCVKRAGYRRVVTTKPALNLGSTPSTIDRFLCDGLSVLGCDWNTMVDTARR</sequence>
<comment type="subcellular location">
    <subcellularLocation>
        <location evidence="1">Secreted</location>
    </subcellularLocation>
</comment>
<comment type="caution">
    <text evidence="4">The sequence shown here is derived from an EMBL/GenBank/DDBJ whole genome shotgun (WGS) entry which is preliminary data.</text>
</comment>
<accession>A0ABS1CIY0</accession>
<dbReference type="EMBL" id="NRRV01000034">
    <property type="protein sequence ID" value="MBK1631880.1"/>
    <property type="molecule type" value="Genomic_DNA"/>
</dbReference>
<evidence type="ECO:0000259" key="3">
    <source>
        <dbReference type="PROSITE" id="PS51677"/>
    </source>
</evidence>
<dbReference type="InterPro" id="IPR011330">
    <property type="entry name" value="Glyco_hydro/deAcase_b/a-brl"/>
</dbReference>
<dbReference type="InterPro" id="IPR051398">
    <property type="entry name" value="Polysacch_Deacetylase"/>
</dbReference>
<dbReference type="PANTHER" id="PTHR34216">
    <property type="match status" value="1"/>
</dbReference>
<evidence type="ECO:0000256" key="1">
    <source>
        <dbReference type="ARBA" id="ARBA00004613"/>
    </source>
</evidence>
<dbReference type="Gene3D" id="3.20.20.370">
    <property type="entry name" value="Glycoside hydrolase/deacetylase"/>
    <property type="match status" value="1"/>
</dbReference>
<dbReference type="PANTHER" id="PTHR34216:SF3">
    <property type="entry name" value="POLY-BETA-1,6-N-ACETYL-D-GLUCOSAMINE N-DEACETYLASE"/>
    <property type="match status" value="1"/>
</dbReference>
<dbReference type="SUPFAM" id="SSF88713">
    <property type="entry name" value="Glycoside hydrolase/deacetylase"/>
    <property type="match status" value="1"/>
</dbReference>
<gene>
    <name evidence="4" type="ORF">CKO31_14275</name>
</gene>
<name>A0ABS1CIY0_9GAMM</name>